<accession>A0AAV6VAH0</accession>
<dbReference type="PROSITE" id="PS51450">
    <property type="entry name" value="LRR"/>
    <property type="match status" value="1"/>
</dbReference>
<feature type="transmembrane region" description="Helical" evidence="4">
    <location>
        <begin position="368"/>
        <end position="395"/>
    </location>
</feature>
<protein>
    <recommendedName>
        <fullName evidence="5">LRRCT domain-containing protein</fullName>
    </recommendedName>
</protein>
<dbReference type="EMBL" id="JAFNEN010000116">
    <property type="protein sequence ID" value="KAG8193660.1"/>
    <property type="molecule type" value="Genomic_DNA"/>
</dbReference>
<evidence type="ECO:0000256" key="4">
    <source>
        <dbReference type="SAM" id="Phobius"/>
    </source>
</evidence>
<dbReference type="Pfam" id="PF13855">
    <property type="entry name" value="LRR_8"/>
    <property type="match status" value="2"/>
</dbReference>
<dbReference type="Proteomes" id="UP000827092">
    <property type="component" value="Unassembled WGS sequence"/>
</dbReference>
<evidence type="ECO:0000256" key="1">
    <source>
        <dbReference type="ARBA" id="ARBA00022614"/>
    </source>
</evidence>
<feature type="domain" description="LRRCT" evidence="5">
    <location>
        <begin position="320"/>
        <end position="365"/>
    </location>
</feature>
<organism evidence="6 7">
    <name type="scientific">Oedothorax gibbosus</name>
    <dbReference type="NCBI Taxonomy" id="931172"/>
    <lineage>
        <taxon>Eukaryota</taxon>
        <taxon>Metazoa</taxon>
        <taxon>Ecdysozoa</taxon>
        <taxon>Arthropoda</taxon>
        <taxon>Chelicerata</taxon>
        <taxon>Arachnida</taxon>
        <taxon>Araneae</taxon>
        <taxon>Araneomorphae</taxon>
        <taxon>Entelegynae</taxon>
        <taxon>Araneoidea</taxon>
        <taxon>Linyphiidae</taxon>
        <taxon>Erigoninae</taxon>
        <taxon>Oedothorax</taxon>
    </lineage>
</organism>
<keyword evidence="4" id="KW-0472">Membrane</keyword>
<dbReference type="InterPro" id="IPR003591">
    <property type="entry name" value="Leu-rich_rpt_typical-subtyp"/>
</dbReference>
<dbReference type="InterPro" id="IPR032675">
    <property type="entry name" value="LRR_dom_sf"/>
</dbReference>
<dbReference type="InterPro" id="IPR001611">
    <property type="entry name" value="Leu-rich_rpt"/>
</dbReference>
<dbReference type="Gene3D" id="3.80.10.10">
    <property type="entry name" value="Ribonuclease Inhibitor"/>
    <property type="match status" value="2"/>
</dbReference>
<name>A0AAV6VAH0_9ARAC</name>
<evidence type="ECO:0000259" key="5">
    <source>
        <dbReference type="SMART" id="SM00082"/>
    </source>
</evidence>
<keyword evidence="4" id="KW-0812">Transmembrane</keyword>
<keyword evidence="3" id="KW-0677">Repeat</keyword>
<reference evidence="6 7" key="1">
    <citation type="journal article" date="2022" name="Nat. Ecol. Evol.">
        <title>A masculinizing supergene underlies an exaggerated male reproductive morph in a spider.</title>
        <authorList>
            <person name="Hendrickx F."/>
            <person name="De Corte Z."/>
            <person name="Sonet G."/>
            <person name="Van Belleghem S.M."/>
            <person name="Kostlbacher S."/>
            <person name="Vangestel C."/>
        </authorList>
    </citation>
    <scope>NUCLEOTIDE SEQUENCE [LARGE SCALE GENOMIC DNA]</scope>
    <source>
        <strain evidence="6">W744_W776</strain>
    </source>
</reference>
<comment type="caution">
    <text evidence="6">The sequence shown here is derived from an EMBL/GenBank/DDBJ whole genome shotgun (WGS) entry which is preliminary data.</text>
</comment>
<keyword evidence="2" id="KW-0732">Signal</keyword>
<dbReference type="AlphaFoldDB" id="A0AAV6VAH0"/>
<evidence type="ECO:0000256" key="2">
    <source>
        <dbReference type="ARBA" id="ARBA00022729"/>
    </source>
</evidence>
<proteinExistence type="predicted"/>
<sequence length="433" mass="49447">MCDLGCECPEKGQSFTLMDCSSRGITELPHFLHFYPPLTNINLQSNFINHLEMTTFAIGDSIEELDLSSNHIVHIDNFTFTPFKSLVLLRISQNRLDEISPGLLVGLSNLRVLEAGHNVIQKLTKESFLEVPNLLELRLQYNPLFDLPEDLFEYLPKLQRLDLQSTGLVTLPHKLLVPTHNLQRLSLSDNGFEIVPNEALSQAPVLESLDLSKNDFTRFVEGDFADLPKLSWLYLNDLPLLTRIEKNAFFGLERLNTFSCSFNPKLSYVDEEMFGRKNSTPRRTAPHEQLFLRQNGFSTLKSPLDMNSWYSLSFVDFADNPWKCDCNLLWMRYLKKETQMNIICENPPSLKGRPYYTVTPSELCQDKWTMTLFVLTMSVLGAVGLVVLAASAVVCSRTPPALYVRAKKQFSYAKMQQPKMEADDLEWDPSADI</sequence>
<evidence type="ECO:0000256" key="3">
    <source>
        <dbReference type="ARBA" id="ARBA00022737"/>
    </source>
</evidence>
<evidence type="ECO:0000313" key="7">
    <source>
        <dbReference type="Proteomes" id="UP000827092"/>
    </source>
</evidence>
<keyword evidence="7" id="KW-1185">Reference proteome</keyword>
<dbReference type="PANTHER" id="PTHR24366:SF96">
    <property type="entry name" value="LEUCINE RICH REPEAT CONTAINING 53"/>
    <property type="match status" value="1"/>
</dbReference>
<keyword evidence="1" id="KW-0433">Leucine-rich repeat</keyword>
<dbReference type="InterPro" id="IPR000483">
    <property type="entry name" value="Cys-rich_flank_reg_C"/>
</dbReference>
<dbReference type="SUPFAM" id="SSF52058">
    <property type="entry name" value="L domain-like"/>
    <property type="match status" value="1"/>
</dbReference>
<dbReference type="SMART" id="SM00369">
    <property type="entry name" value="LRR_TYP"/>
    <property type="match status" value="8"/>
</dbReference>
<evidence type="ECO:0000313" key="6">
    <source>
        <dbReference type="EMBL" id="KAG8193660.1"/>
    </source>
</evidence>
<dbReference type="SMART" id="SM00082">
    <property type="entry name" value="LRRCT"/>
    <property type="match status" value="1"/>
</dbReference>
<keyword evidence="4" id="KW-1133">Transmembrane helix</keyword>
<gene>
    <name evidence="6" type="ORF">JTE90_024023</name>
</gene>
<dbReference type="PANTHER" id="PTHR24366">
    <property type="entry name" value="IG(IMMUNOGLOBULIN) AND LRR(LEUCINE RICH REPEAT) DOMAINS"/>
    <property type="match status" value="1"/>
</dbReference>